<keyword evidence="1" id="KW-0106">Calcium</keyword>
<evidence type="ECO:0000259" key="3">
    <source>
        <dbReference type="PROSITE" id="PS50222"/>
    </source>
</evidence>
<feature type="region of interest" description="Disordered" evidence="2">
    <location>
        <begin position="869"/>
        <end position="895"/>
    </location>
</feature>
<organism evidence="4 5">
    <name type="scientific">Phytophthora fragariaefolia</name>
    <dbReference type="NCBI Taxonomy" id="1490495"/>
    <lineage>
        <taxon>Eukaryota</taxon>
        <taxon>Sar</taxon>
        <taxon>Stramenopiles</taxon>
        <taxon>Oomycota</taxon>
        <taxon>Peronosporomycetes</taxon>
        <taxon>Peronosporales</taxon>
        <taxon>Peronosporaceae</taxon>
        <taxon>Phytophthora</taxon>
    </lineage>
</organism>
<dbReference type="SUPFAM" id="SSF47473">
    <property type="entry name" value="EF-hand"/>
    <property type="match status" value="1"/>
</dbReference>
<protein>
    <submittedName>
        <fullName evidence="4">Unnamed protein product</fullName>
    </submittedName>
</protein>
<feature type="compositionally biased region" description="Basic and acidic residues" evidence="2">
    <location>
        <begin position="234"/>
        <end position="247"/>
    </location>
</feature>
<evidence type="ECO:0000313" key="5">
    <source>
        <dbReference type="Proteomes" id="UP001165121"/>
    </source>
</evidence>
<feature type="region of interest" description="Disordered" evidence="2">
    <location>
        <begin position="475"/>
        <end position="501"/>
    </location>
</feature>
<dbReference type="EMBL" id="BSXT01001122">
    <property type="protein sequence ID" value="GMF38890.1"/>
    <property type="molecule type" value="Genomic_DNA"/>
</dbReference>
<feature type="compositionally biased region" description="Basic residues" evidence="2">
    <location>
        <begin position="1"/>
        <end position="11"/>
    </location>
</feature>
<keyword evidence="5" id="KW-1185">Reference proteome</keyword>
<feature type="region of interest" description="Disordered" evidence="2">
    <location>
        <begin position="829"/>
        <end position="852"/>
    </location>
</feature>
<dbReference type="SMART" id="SM00054">
    <property type="entry name" value="EFh"/>
    <property type="match status" value="1"/>
</dbReference>
<feature type="compositionally biased region" description="Basic and acidic residues" evidence="2">
    <location>
        <begin position="146"/>
        <end position="155"/>
    </location>
</feature>
<dbReference type="Proteomes" id="UP001165121">
    <property type="component" value="Unassembled WGS sequence"/>
</dbReference>
<feature type="region of interest" description="Disordered" evidence="2">
    <location>
        <begin position="68"/>
        <end position="155"/>
    </location>
</feature>
<dbReference type="AlphaFoldDB" id="A0A9W6XI29"/>
<gene>
    <name evidence="4" type="ORF">Pfra01_001137000</name>
</gene>
<feature type="domain" description="EF-hand" evidence="3">
    <location>
        <begin position="360"/>
        <end position="395"/>
    </location>
</feature>
<dbReference type="InterPro" id="IPR002048">
    <property type="entry name" value="EF_hand_dom"/>
</dbReference>
<proteinExistence type="predicted"/>
<dbReference type="GO" id="GO:0005509">
    <property type="term" value="F:calcium ion binding"/>
    <property type="evidence" value="ECO:0007669"/>
    <property type="project" value="InterPro"/>
</dbReference>
<comment type="caution">
    <text evidence="4">The sequence shown here is derived from an EMBL/GenBank/DDBJ whole genome shotgun (WGS) entry which is preliminary data.</text>
</comment>
<dbReference type="PROSITE" id="PS00018">
    <property type="entry name" value="EF_HAND_1"/>
    <property type="match status" value="1"/>
</dbReference>
<dbReference type="OrthoDB" id="168431at2759"/>
<evidence type="ECO:0000313" key="4">
    <source>
        <dbReference type="EMBL" id="GMF38890.1"/>
    </source>
</evidence>
<feature type="compositionally biased region" description="Basic and acidic residues" evidence="2">
    <location>
        <begin position="90"/>
        <end position="134"/>
    </location>
</feature>
<reference evidence="4" key="1">
    <citation type="submission" date="2023-04" db="EMBL/GenBank/DDBJ databases">
        <title>Phytophthora fragariaefolia NBRC 109709.</title>
        <authorList>
            <person name="Ichikawa N."/>
            <person name="Sato H."/>
            <person name="Tonouchi N."/>
        </authorList>
    </citation>
    <scope>NUCLEOTIDE SEQUENCE</scope>
    <source>
        <strain evidence="4">NBRC 109709</strain>
    </source>
</reference>
<dbReference type="InterPro" id="IPR011992">
    <property type="entry name" value="EF-hand-dom_pair"/>
</dbReference>
<dbReference type="PROSITE" id="PS50222">
    <property type="entry name" value="EF_HAND_2"/>
    <property type="match status" value="1"/>
</dbReference>
<dbReference type="Gene3D" id="1.10.238.10">
    <property type="entry name" value="EF-hand"/>
    <property type="match status" value="1"/>
</dbReference>
<accession>A0A9W6XI29</accession>
<feature type="compositionally biased region" description="Polar residues" evidence="2">
    <location>
        <begin position="483"/>
        <end position="501"/>
    </location>
</feature>
<feature type="region of interest" description="Disordered" evidence="2">
    <location>
        <begin position="1"/>
        <end position="44"/>
    </location>
</feature>
<feature type="compositionally biased region" description="Low complexity" evidence="2">
    <location>
        <begin position="881"/>
        <end position="893"/>
    </location>
</feature>
<evidence type="ECO:0000256" key="2">
    <source>
        <dbReference type="SAM" id="MobiDB-lite"/>
    </source>
</evidence>
<name>A0A9W6XI29_9STRA</name>
<feature type="compositionally biased region" description="Polar residues" evidence="2">
    <location>
        <begin position="197"/>
        <end position="229"/>
    </location>
</feature>
<dbReference type="InterPro" id="IPR018247">
    <property type="entry name" value="EF_Hand_1_Ca_BS"/>
</dbReference>
<feature type="region of interest" description="Disordered" evidence="2">
    <location>
        <begin position="187"/>
        <end position="263"/>
    </location>
</feature>
<sequence>MTNAAPRRRRGGGGALRPEESAAGEADQMLSALGGQPSLQVSRRYKRRVEWEVARRIARVDRELQQYPPAQRFWNQTRKQAHPPSTLRRQTVERKAQDKENVRDNTVGRHESGVKGRKAEVSRHLTKAKIDKPLQARSTSAVLSPRESKFTSDYKATEPSVGVGLKVDESSVRRGQELAEDRESVLAFDAQPEQRTDNPLTVSNSSPKERGFNSQTDAHTVENQTSRTDVGTAFKRDEASPRREKTPGEQSASTSPFDAEPERKATEILQCGFPTKDENVSPRKPPHIGDHQAGDADAGVAFTMNESSPQRENPSVIDRPASSIGKQVLPDFRTMPSVPSFGAYPILSDGGLGKRRNKHLNADVLRRLFSDLDTDKDGHVNRVEMCMALHRLQISVSTAKIISFFRHIHSSDRKTMRDRNSQYLPMKEVINYKEFVAFVTAAYDQQQQQNARHSEPSVCRKWDLDHRSPSPEIPLTKAPILSHPTNSHQARSSTHIRTSPTGEQEIRVYEMSPADLEQDTVSFEEKVIKEIPDFLVSRILADTISKETGTEVVESVLRKSLESLVGKQAVDDLPVREITQELLRERLKTIGRPNQIEEDVTGLRRAAAYYDEQVHYDDVESSSIAAELSFEDLVNWVDVLTEEQVSGLVQQIWKDKQDSLRHQPPEEVERGNTTIASITDVTAGEAMDTIELEVAKLSEIAVQVPDDSYQEEISSHHGVASVVAPDSINEEDAVSLSAVPNLAHPPQTQFATALGISLDPTNDSHDLIGSVTSIKILQQLRQQRRMEQGIPNGQITANEGVHRLVPKALTQDGSVNTTRIGSLMMDNLLPSEDDREHSHETEQRGLQPLPTADPVLLTEKAFDINSSVSNFSSHKSEDRQSASMGDSSFNSSSDYHHQYGMYQEIDRTQRHAISTVRRRYHQHRRPSSVSGSSVPDSLCSAELSEGEISGEEALDLSDGEIFGESKRGYIKNKNLSINAMSSTYDTNVLNSVESGEIPSAVRSDLVCSSGVISDHLPLCT</sequence>
<evidence type="ECO:0000256" key="1">
    <source>
        <dbReference type="ARBA" id="ARBA00022837"/>
    </source>
</evidence>
<feature type="compositionally biased region" description="Basic and acidic residues" evidence="2">
    <location>
        <begin position="832"/>
        <end position="843"/>
    </location>
</feature>